<dbReference type="EMBL" id="JABBWK010000055">
    <property type="protein sequence ID" value="KAG1896410.1"/>
    <property type="molecule type" value="Genomic_DNA"/>
</dbReference>
<accession>A0AAD4DYF6</accession>
<dbReference type="Proteomes" id="UP001195769">
    <property type="component" value="Unassembled WGS sequence"/>
</dbReference>
<name>A0AAD4DYF6_9AGAM</name>
<proteinExistence type="predicted"/>
<sequence>MNSDHDIHKADVVGVDDGQRPYVLFFCLSWFQKKEKKPEPRPLYDDELEDDETDEDVLDTVALPPRDQHEEIELKTMISQSQLEAGPSRLVEVALPQETETAPIKPGSVTVYFWRCRRHISRDHAPRLLGKVALPLYSRATRVKTIARMGTSSNPVYLLRGAGSAKEFPFLHCQWTNRWCCMFVKAANHFMGSPDLFREVFKKLENEISVST</sequence>
<gene>
    <name evidence="1" type="ORF">F5891DRAFT_983424</name>
</gene>
<evidence type="ECO:0000313" key="2">
    <source>
        <dbReference type="Proteomes" id="UP001195769"/>
    </source>
</evidence>
<keyword evidence="2" id="KW-1185">Reference proteome</keyword>
<dbReference type="RefSeq" id="XP_041221986.1">
    <property type="nucleotide sequence ID" value="XM_041377321.1"/>
</dbReference>
<dbReference type="AlphaFoldDB" id="A0AAD4DYF6"/>
<reference evidence="1" key="1">
    <citation type="journal article" date="2020" name="New Phytol.">
        <title>Comparative genomics reveals dynamic genome evolution in host specialist ectomycorrhizal fungi.</title>
        <authorList>
            <person name="Lofgren L.A."/>
            <person name="Nguyen N.H."/>
            <person name="Vilgalys R."/>
            <person name="Ruytinx J."/>
            <person name="Liao H.L."/>
            <person name="Branco S."/>
            <person name="Kuo A."/>
            <person name="LaButti K."/>
            <person name="Lipzen A."/>
            <person name="Andreopoulos W."/>
            <person name="Pangilinan J."/>
            <person name="Riley R."/>
            <person name="Hundley H."/>
            <person name="Na H."/>
            <person name="Barry K."/>
            <person name="Grigoriev I.V."/>
            <person name="Stajich J.E."/>
            <person name="Kennedy P.G."/>
        </authorList>
    </citation>
    <scope>NUCLEOTIDE SEQUENCE</scope>
    <source>
        <strain evidence="1">FC203</strain>
    </source>
</reference>
<evidence type="ECO:0000313" key="1">
    <source>
        <dbReference type="EMBL" id="KAG1896410.1"/>
    </source>
</evidence>
<organism evidence="1 2">
    <name type="scientific">Suillus fuscotomentosus</name>
    <dbReference type="NCBI Taxonomy" id="1912939"/>
    <lineage>
        <taxon>Eukaryota</taxon>
        <taxon>Fungi</taxon>
        <taxon>Dikarya</taxon>
        <taxon>Basidiomycota</taxon>
        <taxon>Agaricomycotina</taxon>
        <taxon>Agaricomycetes</taxon>
        <taxon>Agaricomycetidae</taxon>
        <taxon>Boletales</taxon>
        <taxon>Suillineae</taxon>
        <taxon>Suillaceae</taxon>
        <taxon>Suillus</taxon>
    </lineage>
</organism>
<comment type="caution">
    <text evidence="1">The sequence shown here is derived from an EMBL/GenBank/DDBJ whole genome shotgun (WGS) entry which is preliminary data.</text>
</comment>
<protein>
    <submittedName>
        <fullName evidence="1">Uncharacterized protein</fullName>
    </submittedName>
</protein>
<dbReference type="GeneID" id="64671619"/>